<reference evidence="1" key="1">
    <citation type="submission" date="2016-09" db="EMBL/GenBank/DDBJ databases">
        <title>Draft genome of thermotolerant cyanobacterium Desertifilum sp. strain IPPAS B-1220.</title>
        <authorList>
            <person name="Sinetova M.A."/>
            <person name="Bolakhan K."/>
            <person name="Zayadan B.K."/>
            <person name="Mironov K.S."/>
            <person name="Ustinova V."/>
            <person name="Kupriyanova E.V."/>
            <person name="Sidorov R.A."/>
            <person name="Skrypnik A.N."/>
            <person name="Gogoleva N.E."/>
            <person name="Gogolev Y.V."/>
            <person name="Los D.A."/>
        </authorList>
    </citation>
    <scope>NUCLEOTIDE SEQUENCE [LARGE SCALE GENOMIC DNA]</scope>
    <source>
        <strain evidence="1">IPPAS B-1220</strain>
    </source>
</reference>
<protein>
    <submittedName>
        <fullName evidence="1">Uncharacterized protein</fullName>
    </submittedName>
</protein>
<dbReference type="RefSeq" id="WP_069965482.1">
    <property type="nucleotide sequence ID" value="NZ_CM124774.1"/>
</dbReference>
<dbReference type="STRING" id="1781255.BH720_01695"/>
<dbReference type="AlphaFoldDB" id="A0A1E5QQP0"/>
<accession>A0A1E5QQP0</accession>
<gene>
    <name evidence="1" type="ORF">BH720_01695</name>
</gene>
<comment type="caution">
    <text evidence="1">The sequence shown here is derived from an EMBL/GenBank/DDBJ whole genome shotgun (WGS) entry which is preliminary data.</text>
</comment>
<proteinExistence type="predicted"/>
<evidence type="ECO:0000313" key="1">
    <source>
        <dbReference type="EMBL" id="OEJ76995.1"/>
    </source>
</evidence>
<organism evidence="1">
    <name type="scientific">Desertifilum tharense IPPAS B-1220</name>
    <dbReference type="NCBI Taxonomy" id="1781255"/>
    <lineage>
        <taxon>Bacteria</taxon>
        <taxon>Bacillati</taxon>
        <taxon>Cyanobacteriota</taxon>
        <taxon>Cyanophyceae</taxon>
        <taxon>Desertifilales</taxon>
        <taxon>Desertifilaceae</taxon>
        <taxon>Desertifilum</taxon>
    </lineage>
</organism>
<sequence>MAPKENIVDPTTINCAEACVNGCVLGDRCPNKEYAAQASQFIQETSLDQMLEIAEEAIRKKRMQPPQWVIPEFPDS</sequence>
<name>A0A1E5QQP0_9CYAN</name>
<dbReference type="EMBL" id="MJGC01000022">
    <property type="protein sequence ID" value="OEJ76995.1"/>
    <property type="molecule type" value="Genomic_DNA"/>
</dbReference>